<accession>A0A5C1A7I5</accession>
<dbReference type="KEGG" id="lrs:PX52LOC_01047"/>
<dbReference type="OrthoDB" id="6057961at2"/>
<name>A0A5C1A7I5_9BACT</name>
<reference evidence="2" key="1">
    <citation type="submission" date="2019-08" db="EMBL/GenBank/DDBJ databases">
        <title>Limnoglobus roseus gen. nov., sp. nov., a novel freshwater planctomycete with a giant genome from the family Gemmataceae.</title>
        <authorList>
            <person name="Kulichevskaya I.S."/>
            <person name="Naumoff D.G."/>
            <person name="Miroshnikov K."/>
            <person name="Ivanova A."/>
            <person name="Philippov D.A."/>
            <person name="Hakobyan A."/>
            <person name="Rijpstra I.C."/>
            <person name="Sinninghe Damste J.S."/>
            <person name="Liesack W."/>
            <person name="Dedysh S.N."/>
        </authorList>
    </citation>
    <scope>NUCLEOTIDE SEQUENCE [LARGE SCALE GENOMIC DNA]</scope>
    <source>
        <strain evidence="2">PX52</strain>
    </source>
</reference>
<dbReference type="InterPro" id="IPR046689">
    <property type="entry name" value="DUF6559"/>
</dbReference>
<evidence type="ECO:0000313" key="1">
    <source>
        <dbReference type="EMBL" id="QEL14177.1"/>
    </source>
</evidence>
<dbReference type="RefSeq" id="WP_149109089.1">
    <property type="nucleotide sequence ID" value="NZ_CP042425.1"/>
</dbReference>
<dbReference type="Pfam" id="PF20196">
    <property type="entry name" value="DUF6559"/>
    <property type="match status" value="1"/>
</dbReference>
<evidence type="ECO:0000313" key="2">
    <source>
        <dbReference type="Proteomes" id="UP000324974"/>
    </source>
</evidence>
<gene>
    <name evidence="1" type="ORF">PX52LOC_01047</name>
</gene>
<protein>
    <submittedName>
        <fullName evidence="1">Uncharacterized protein</fullName>
    </submittedName>
</protein>
<dbReference type="EMBL" id="CP042425">
    <property type="protein sequence ID" value="QEL14177.1"/>
    <property type="molecule type" value="Genomic_DNA"/>
</dbReference>
<sequence length="165" mass="17042">MATAEPNDDSGVYGLAPEPPPAVSTAAACDSALTADKRRAVQTYLTTLGPALRDRYGRQPHYTPSQVRDTALDRALSIDYLCWAYVLHCSAPAFVSLHAAAGEACDYLAMRSAVGAAFFGGDARFATPMVLDAIVSGAAQAAATGTGGAIGWLGGVAWSELLDCT</sequence>
<dbReference type="Proteomes" id="UP000324974">
    <property type="component" value="Chromosome"/>
</dbReference>
<organism evidence="1 2">
    <name type="scientific">Limnoglobus roseus</name>
    <dbReference type="NCBI Taxonomy" id="2598579"/>
    <lineage>
        <taxon>Bacteria</taxon>
        <taxon>Pseudomonadati</taxon>
        <taxon>Planctomycetota</taxon>
        <taxon>Planctomycetia</taxon>
        <taxon>Gemmatales</taxon>
        <taxon>Gemmataceae</taxon>
        <taxon>Limnoglobus</taxon>
    </lineage>
</organism>
<proteinExistence type="predicted"/>
<keyword evidence="2" id="KW-1185">Reference proteome</keyword>
<dbReference type="AlphaFoldDB" id="A0A5C1A7I5"/>